<accession>A0A2U7U9F5</accession>
<proteinExistence type="predicted"/>
<sequence>MAAPIDALFIELVECIYVATHAADRPAFRRVCRKWRDAASRVRALSGVQHTATRDDARAFVNTLARSGRIATLKWAHAEGCPLDSRMCVAAASGGHVEVLDWARHTLGWRVYGPFGGKYGDHHYSYDASQPLASKKWVDTDECAHAAAAAGHTHVLEWLRGQKRGLHASVCDTAAEHGQIDTIRWLRLFGCPWDWDTCAAAARGNQLATLQWLRANKCPWNHKTHRAAVERGHTAIVEWAAANGCPA</sequence>
<gene>
    <name evidence="1" type="ORF">pqer_cds_655</name>
</gene>
<organism evidence="1">
    <name type="scientific">Pandoravirus quercus</name>
    <dbReference type="NCBI Taxonomy" id="2107709"/>
    <lineage>
        <taxon>Viruses</taxon>
        <taxon>Pandoravirus</taxon>
    </lineage>
</organism>
<protein>
    <submittedName>
        <fullName evidence="1">Ankyrin repeat domain containing protein</fullName>
    </submittedName>
</protein>
<dbReference type="EMBL" id="MG011689">
    <property type="protein sequence ID" value="AVK75077.1"/>
    <property type="molecule type" value="Genomic_DNA"/>
</dbReference>
<dbReference type="KEGG" id="vg:36844218"/>
<dbReference type="RefSeq" id="YP_009483346.1">
    <property type="nucleotide sequence ID" value="NC_037667.1"/>
</dbReference>
<dbReference type="InterPro" id="IPR036770">
    <property type="entry name" value="Ankyrin_rpt-contain_sf"/>
</dbReference>
<dbReference type="SUPFAM" id="SSF48403">
    <property type="entry name" value="Ankyrin repeat"/>
    <property type="match status" value="1"/>
</dbReference>
<dbReference type="Gene3D" id="1.25.40.20">
    <property type="entry name" value="Ankyrin repeat-containing domain"/>
    <property type="match status" value="1"/>
</dbReference>
<evidence type="ECO:0000313" key="1">
    <source>
        <dbReference type="EMBL" id="AVK75077.1"/>
    </source>
</evidence>
<dbReference type="GeneID" id="36844218"/>
<dbReference type="PANTHER" id="PTHR46586:SF3">
    <property type="entry name" value="ANKYRIN REPEAT-CONTAINING PROTEIN"/>
    <property type="match status" value="1"/>
</dbReference>
<name>A0A2U7U9F5_9VIRU</name>
<reference evidence="1" key="1">
    <citation type="journal article" date="2018" name="Nat. Commun.">
        <title>Diversity and evolution of the emerging Pandoraviridae family.</title>
        <authorList>
            <person name="Legendre M."/>
            <person name="Fabre E."/>
            <person name="Poirot O."/>
            <person name="Jeudy S."/>
            <person name="Lartigue A."/>
            <person name="Alempic J.M."/>
            <person name="Beucher L."/>
            <person name="Philippe N."/>
            <person name="Bertaux L."/>
            <person name="Christo-Foroux E."/>
            <person name="Labadie K."/>
            <person name="Coute Y."/>
            <person name="Abergel C."/>
            <person name="Claverie J.M."/>
        </authorList>
    </citation>
    <scope>NUCLEOTIDE SEQUENCE [LARGE SCALE GENOMIC DNA]</scope>
    <source>
        <strain evidence="1">Quercus</strain>
    </source>
</reference>
<dbReference type="PANTHER" id="PTHR46586">
    <property type="entry name" value="ANKYRIN REPEAT-CONTAINING PROTEIN"/>
    <property type="match status" value="1"/>
</dbReference>
<dbReference type="Proteomes" id="UP000248852">
    <property type="component" value="Segment"/>
</dbReference>
<dbReference type="InterPro" id="IPR052050">
    <property type="entry name" value="SecEffector_AnkRepeat"/>
</dbReference>